<dbReference type="AlphaFoldDB" id="A0AAN0T2H3"/>
<evidence type="ECO:0000313" key="1">
    <source>
        <dbReference type="EMBL" id="AJO21452.1"/>
    </source>
</evidence>
<dbReference type="RefSeq" id="WP_017551163.1">
    <property type="nucleotide sequence ID" value="NZ_CP010525.1"/>
</dbReference>
<name>A0AAN0T2H3_HEYCO</name>
<organism evidence="1 2">
    <name type="scientific">Heyndrickxia coagulans</name>
    <name type="common">Weizmannia coagulans</name>
    <dbReference type="NCBI Taxonomy" id="1398"/>
    <lineage>
        <taxon>Bacteria</taxon>
        <taxon>Bacillati</taxon>
        <taxon>Bacillota</taxon>
        <taxon>Bacilli</taxon>
        <taxon>Bacillales</taxon>
        <taxon>Bacillaceae</taxon>
        <taxon>Heyndrickxia</taxon>
    </lineage>
</organism>
<accession>A0AAN0T2H3</accession>
<proteinExistence type="predicted"/>
<protein>
    <submittedName>
        <fullName evidence="1">Uncharacterized protein</fullName>
    </submittedName>
</protein>
<dbReference type="Proteomes" id="UP000032024">
    <property type="component" value="Chromosome"/>
</dbReference>
<sequence length="149" mass="17530">MHYVRLLNTRDVEFYEIYQAYCGDSLGYILIIDTRKPSKFTDNPIISKVEEEEEFESASNFIKVIIITREEQSEQFKEEVHLFVSGLIETKPDCSFFMDIIVSDKEPTYDYPFDMVPIVDYIKPFLKGVNDNIDFSSLTNEKFNYLSQD</sequence>
<dbReference type="EMBL" id="CP010525">
    <property type="protein sequence ID" value="AJO21452.1"/>
    <property type="molecule type" value="Genomic_DNA"/>
</dbReference>
<gene>
    <name evidence="1" type="ORF">SB48_HM08orf01007</name>
</gene>
<evidence type="ECO:0000313" key="2">
    <source>
        <dbReference type="Proteomes" id="UP000032024"/>
    </source>
</evidence>
<reference evidence="2" key="1">
    <citation type="submission" date="2015-01" db="EMBL/GenBank/DDBJ databases">
        <title>Comparative genome analysis of Bacillus coagulans HM-08, Clostridium butyricum HM-68, Bacillus subtilis HM-66 and Bacillus paralicheniformis BL-09.</title>
        <authorList>
            <person name="Zhang H."/>
        </authorList>
    </citation>
    <scope>NUCLEOTIDE SEQUENCE [LARGE SCALE GENOMIC DNA]</scope>
    <source>
        <strain evidence="2">HM-08</strain>
    </source>
</reference>
<keyword evidence="2" id="KW-1185">Reference proteome</keyword>